<feature type="signal peptide" evidence="1">
    <location>
        <begin position="1"/>
        <end position="20"/>
    </location>
</feature>
<evidence type="ECO:0000256" key="1">
    <source>
        <dbReference type="SAM" id="SignalP"/>
    </source>
</evidence>
<keyword evidence="3" id="KW-1185">Reference proteome</keyword>
<dbReference type="AlphaFoldDB" id="T1KH22"/>
<sequence>MLCHCTLIVWSVSLTRSVSSEPTSSNVNKTDELLPLAYSNGTNISASQLSESRSLRSSHSRRLVMLLKSMSIFPIYFLSLTPPVGILREVLQANPPKKDAIEYFWQRFDTFLNNINENNP</sequence>
<feature type="chain" id="PRO_5004591501" evidence="1">
    <location>
        <begin position="21"/>
        <end position="120"/>
    </location>
</feature>
<reference evidence="3" key="1">
    <citation type="submission" date="2011-08" db="EMBL/GenBank/DDBJ databases">
        <authorList>
            <person name="Rombauts S."/>
        </authorList>
    </citation>
    <scope>NUCLEOTIDE SEQUENCE</scope>
    <source>
        <strain evidence="3">London</strain>
    </source>
</reference>
<protein>
    <submittedName>
        <fullName evidence="2">Uncharacterized protein</fullName>
    </submittedName>
</protein>
<keyword evidence="1" id="KW-0732">Signal</keyword>
<dbReference type="EnsemblMetazoa" id="tetur11g02830.1">
    <property type="protein sequence ID" value="tetur11g02830.1"/>
    <property type="gene ID" value="tetur11g02830"/>
</dbReference>
<organism evidence="2 3">
    <name type="scientific">Tetranychus urticae</name>
    <name type="common">Two-spotted spider mite</name>
    <dbReference type="NCBI Taxonomy" id="32264"/>
    <lineage>
        <taxon>Eukaryota</taxon>
        <taxon>Metazoa</taxon>
        <taxon>Ecdysozoa</taxon>
        <taxon>Arthropoda</taxon>
        <taxon>Chelicerata</taxon>
        <taxon>Arachnida</taxon>
        <taxon>Acari</taxon>
        <taxon>Acariformes</taxon>
        <taxon>Trombidiformes</taxon>
        <taxon>Prostigmata</taxon>
        <taxon>Eleutherengona</taxon>
        <taxon>Raphignathae</taxon>
        <taxon>Tetranychoidea</taxon>
        <taxon>Tetranychidae</taxon>
        <taxon>Tetranychus</taxon>
    </lineage>
</organism>
<proteinExistence type="predicted"/>
<dbReference type="EMBL" id="CAEY01000073">
    <property type="status" value="NOT_ANNOTATED_CDS"/>
    <property type="molecule type" value="Genomic_DNA"/>
</dbReference>
<dbReference type="HOGENOM" id="CLU_162911_0_0_1"/>
<accession>T1KH22</accession>
<name>T1KH22_TETUR</name>
<evidence type="ECO:0000313" key="3">
    <source>
        <dbReference type="Proteomes" id="UP000015104"/>
    </source>
</evidence>
<dbReference type="Proteomes" id="UP000015104">
    <property type="component" value="Unassembled WGS sequence"/>
</dbReference>
<evidence type="ECO:0000313" key="2">
    <source>
        <dbReference type="EnsemblMetazoa" id="tetur11g02830.1"/>
    </source>
</evidence>
<reference evidence="2" key="2">
    <citation type="submission" date="2015-06" db="UniProtKB">
        <authorList>
            <consortium name="EnsemblMetazoa"/>
        </authorList>
    </citation>
    <scope>IDENTIFICATION</scope>
</reference>